<keyword evidence="2" id="KW-0472">Membrane</keyword>
<feature type="compositionally biased region" description="Low complexity" evidence="1">
    <location>
        <begin position="155"/>
        <end position="183"/>
    </location>
</feature>
<evidence type="ECO:0000313" key="4">
    <source>
        <dbReference type="Proteomes" id="UP001500655"/>
    </source>
</evidence>
<evidence type="ECO:0000313" key="3">
    <source>
        <dbReference type="EMBL" id="GAA1745971.1"/>
    </source>
</evidence>
<dbReference type="Proteomes" id="UP001500655">
    <property type="component" value="Unassembled WGS sequence"/>
</dbReference>
<organism evidence="3 4">
    <name type="scientific">Luedemannella helvata</name>
    <dbReference type="NCBI Taxonomy" id="349315"/>
    <lineage>
        <taxon>Bacteria</taxon>
        <taxon>Bacillati</taxon>
        <taxon>Actinomycetota</taxon>
        <taxon>Actinomycetes</taxon>
        <taxon>Micromonosporales</taxon>
        <taxon>Micromonosporaceae</taxon>
        <taxon>Luedemannella</taxon>
    </lineage>
</organism>
<proteinExistence type="predicted"/>
<name>A0ABN2K0X4_9ACTN</name>
<evidence type="ECO:0000256" key="1">
    <source>
        <dbReference type="SAM" id="MobiDB-lite"/>
    </source>
</evidence>
<feature type="compositionally biased region" description="Low complexity" evidence="1">
    <location>
        <begin position="134"/>
        <end position="145"/>
    </location>
</feature>
<keyword evidence="2" id="KW-0812">Transmembrane</keyword>
<gene>
    <name evidence="3" type="ORF">GCM10009681_16220</name>
</gene>
<protein>
    <submittedName>
        <fullName evidence="3">Uncharacterized protein</fullName>
    </submittedName>
</protein>
<evidence type="ECO:0000256" key="2">
    <source>
        <dbReference type="SAM" id="Phobius"/>
    </source>
</evidence>
<feature type="region of interest" description="Disordered" evidence="1">
    <location>
        <begin position="133"/>
        <end position="233"/>
    </location>
</feature>
<comment type="caution">
    <text evidence="3">The sequence shown here is derived from an EMBL/GenBank/DDBJ whole genome shotgun (WGS) entry which is preliminary data.</text>
</comment>
<keyword evidence="2" id="KW-1133">Transmembrane helix</keyword>
<feature type="transmembrane region" description="Helical" evidence="2">
    <location>
        <begin position="103"/>
        <end position="123"/>
    </location>
</feature>
<feature type="transmembrane region" description="Helical" evidence="2">
    <location>
        <begin position="65"/>
        <end position="83"/>
    </location>
</feature>
<accession>A0ABN2K0X4</accession>
<dbReference type="EMBL" id="BAAALS010000006">
    <property type="protein sequence ID" value="GAA1745971.1"/>
    <property type="molecule type" value="Genomic_DNA"/>
</dbReference>
<keyword evidence="4" id="KW-1185">Reference proteome</keyword>
<sequence length="233" mass="24084">MRHLLSLVLSIILTPVVFFVSGYASIKFGEAVESGTVAPTLLAVAAIAVAGAAYGVLILARLSPVGTVLAGLALLGPVGWALVDPGSYLDVTPDTLFGQPQLFERPVNAVTAILALPLLFTIASPRRWRRHAHPAAAGPASAAPDYPTPDPTPTYSPSYSPAYTPPSTTTPYSPYPPVSSTSSGGLGGDDTKVDDLNAEDTVANPKPAFPTSSPYGSPPVPTQPTSPEDWPRA</sequence>
<dbReference type="RefSeq" id="WP_344078546.1">
    <property type="nucleotide sequence ID" value="NZ_BAAALS010000006.1"/>
</dbReference>
<feature type="transmembrane region" description="Helical" evidence="2">
    <location>
        <begin position="40"/>
        <end position="60"/>
    </location>
</feature>
<reference evidence="3 4" key="1">
    <citation type="journal article" date="2019" name="Int. J. Syst. Evol. Microbiol.">
        <title>The Global Catalogue of Microorganisms (GCM) 10K type strain sequencing project: providing services to taxonomists for standard genome sequencing and annotation.</title>
        <authorList>
            <consortium name="The Broad Institute Genomics Platform"/>
            <consortium name="The Broad Institute Genome Sequencing Center for Infectious Disease"/>
            <person name="Wu L."/>
            <person name="Ma J."/>
        </authorList>
    </citation>
    <scope>NUCLEOTIDE SEQUENCE [LARGE SCALE GENOMIC DNA]</scope>
    <source>
        <strain evidence="3 4">JCM 13249</strain>
    </source>
</reference>